<name>A0AB37UBV4_9CYAN</name>
<organism evidence="2 3">
    <name type="scientific">Chroococcidiopsis cubana SAG 39.79</name>
    <dbReference type="NCBI Taxonomy" id="388085"/>
    <lineage>
        <taxon>Bacteria</taxon>
        <taxon>Bacillati</taxon>
        <taxon>Cyanobacteriota</taxon>
        <taxon>Cyanophyceae</taxon>
        <taxon>Chroococcidiopsidales</taxon>
        <taxon>Chroococcidiopsidaceae</taxon>
        <taxon>Chroococcidiopsis</taxon>
    </lineage>
</organism>
<comment type="caution">
    <text evidence="2">The sequence shown here is derived from an EMBL/GenBank/DDBJ whole genome shotgun (WGS) entry which is preliminary data.</text>
</comment>
<protein>
    <submittedName>
        <fullName evidence="2">Uncharacterized protein</fullName>
    </submittedName>
</protein>
<keyword evidence="1" id="KW-0472">Membrane</keyword>
<evidence type="ECO:0000256" key="1">
    <source>
        <dbReference type="SAM" id="Phobius"/>
    </source>
</evidence>
<accession>A0AB37UBV4</accession>
<dbReference type="AlphaFoldDB" id="A0AB37UBV4"/>
<gene>
    <name evidence="2" type="ORF">DSM107010_56250</name>
</gene>
<dbReference type="Proteomes" id="UP000282574">
    <property type="component" value="Unassembled WGS sequence"/>
</dbReference>
<evidence type="ECO:0000313" key="2">
    <source>
        <dbReference type="EMBL" id="RUT04939.1"/>
    </source>
</evidence>
<reference evidence="2 3" key="1">
    <citation type="journal article" date="2019" name="Genome Biol. Evol.">
        <title>Day and night: Metabolic profiles and evolutionary relationships of six axenic non-marine cyanobacteria.</title>
        <authorList>
            <person name="Will S.E."/>
            <person name="Henke P."/>
            <person name="Boedeker C."/>
            <person name="Huang S."/>
            <person name="Brinkmann H."/>
            <person name="Rohde M."/>
            <person name="Jarek M."/>
            <person name="Friedl T."/>
            <person name="Seufert S."/>
            <person name="Schumacher M."/>
            <person name="Overmann J."/>
            <person name="Neumann-Schaal M."/>
            <person name="Petersen J."/>
        </authorList>
    </citation>
    <scope>NUCLEOTIDE SEQUENCE [LARGE SCALE GENOMIC DNA]</scope>
    <source>
        <strain evidence="2 3">SAG 39.79</strain>
    </source>
</reference>
<evidence type="ECO:0000313" key="3">
    <source>
        <dbReference type="Proteomes" id="UP000282574"/>
    </source>
</evidence>
<dbReference type="EMBL" id="RSCK01000080">
    <property type="protein sequence ID" value="RUT04939.1"/>
    <property type="molecule type" value="Genomic_DNA"/>
</dbReference>
<keyword evidence="1" id="KW-1133">Transmembrane helix</keyword>
<keyword evidence="3" id="KW-1185">Reference proteome</keyword>
<feature type="transmembrane region" description="Helical" evidence="1">
    <location>
        <begin position="6"/>
        <end position="27"/>
    </location>
</feature>
<keyword evidence="1" id="KW-0812">Transmembrane</keyword>
<dbReference type="RefSeq" id="WP_015156209.1">
    <property type="nucleotide sequence ID" value="NZ_JAVKZF010000003.1"/>
</dbReference>
<sequence length="57" mass="6445">MRYSIMLQLVTGIAFILVVSAAMFAWLQYRPGSEQGTNSEINSVEKWIAINNMYSNS</sequence>
<proteinExistence type="predicted"/>